<name>G5HTV2_9FIRM</name>
<comment type="caution">
    <text evidence="1">The sequence shown here is derived from an EMBL/GenBank/DDBJ whole genome shotgun (WGS) entry which is preliminary data.</text>
</comment>
<dbReference type="AlphaFoldDB" id="G5HTV2"/>
<dbReference type="EMBL" id="ADLJ01000057">
    <property type="protein sequence ID" value="EHE95152.1"/>
    <property type="molecule type" value="Genomic_DNA"/>
</dbReference>
<dbReference type="HOGENOM" id="CLU_3078375_0_0_9"/>
<protein>
    <submittedName>
        <fullName evidence="1">Uncharacterized protein</fullName>
    </submittedName>
</protein>
<dbReference type="Proteomes" id="UP000003763">
    <property type="component" value="Unassembled WGS sequence"/>
</dbReference>
<gene>
    <name evidence="1" type="ORF">HMPREF9469_06014</name>
</gene>
<accession>G5HTV2</accession>
<evidence type="ECO:0000313" key="2">
    <source>
        <dbReference type="Proteomes" id="UP000003763"/>
    </source>
</evidence>
<reference evidence="1 2" key="1">
    <citation type="submission" date="2011-08" db="EMBL/GenBank/DDBJ databases">
        <title>The Genome Sequence of Clostridium citroniae WAL-17108.</title>
        <authorList>
            <consortium name="The Broad Institute Genome Sequencing Platform"/>
            <person name="Earl A."/>
            <person name="Ward D."/>
            <person name="Feldgarden M."/>
            <person name="Gevers D."/>
            <person name="Finegold S.M."/>
            <person name="Summanen P.H."/>
            <person name="Molitoris D.R."/>
            <person name="Vaisanen M.L."/>
            <person name="Daigneault M."/>
            <person name="Allen-Vercoe E."/>
            <person name="Young S.K."/>
            <person name="Zeng Q."/>
            <person name="Gargeya S."/>
            <person name="Fitzgerald M."/>
            <person name="Haas B."/>
            <person name="Abouelleil A."/>
            <person name="Alvarado L."/>
            <person name="Arachchi H.M."/>
            <person name="Berlin A."/>
            <person name="Brown A."/>
            <person name="Chapman S.B."/>
            <person name="Chen Z."/>
            <person name="Dunbar C."/>
            <person name="Freedman E."/>
            <person name="Gearin G."/>
            <person name="Gellesch M."/>
            <person name="Goldberg J."/>
            <person name="Griggs A."/>
            <person name="Gujja S."/>
            <person name="Heiman D."/>
            <person name="Howarth C."/>
            <person name="Larson L."/>
            <person name="Lui A."/>
            <person name="MacDonald P.J.P."/>
            <person name="Montmayeur A."/>
            <person name="Murphy C."/>
            <person name="Neiman D."/>
            <person name="Pearson M."/>
            <person name="Priest M."/>
            <person name="Roberts A."/>
            <person name="Saif S."/>
            <person name="Shea T."/>
            <person name="Shenoy N."/>
            <person name="Sisk P."/>
            <person name="Stolte C."/>
            <person name="Sykes S."/>
            <person name="Wortman J."/>
            <person name="Nusbaum C."/>
            <person name="Birren B."/>
        </authorList>
    </citation>
    <scope>NUCLEOTIDE SEQUENCE [LARGE SCALE GENOMIC DNA]</scope>
    <source>
        <strain evidence="1 2">WAL-17108</strain>
    </source>
</reference>
<evidence type="ECO:0000313" key="1">
    <source>
        <dbReference type="EMBL" id="EHE95152.1"/>
    </source>
</evidence>
<sequence>MIMNAVGIDVPKSKSTVTILRPAARLLQNLLMFHICAAASNSSFSRARHEIA</sequence>
<proteinExistence type="predicted"/>
<organism evidence="1 2">
    <name type="scientific">[Clostridium] citroniae WAL-17108</name>
    <dbReference type="NCBI Taxonomy" id="742733"/>
    <lineage>
        <taxon>Bacteria</taxon>
        <taxon>Bacillati</taxon>
        <taxon>Bacillota</taxon>
        <taxon>Clostridia</taxon>
        <taxon>Lachnospirales</taxon>
        <taxon>Lachnospiraceae</taxon>
        <taxon>Enterocloster</taxon>
    </lineage>
</organism>